<feature type="compositionally biased region" description="Polar residues" evidence="4">
    <location>
        <begin position="282"/>
        <end position="295"/>
    </location>
</feature>
<feature type="compositionally biased region" description="Polar residues" evidence="4">
    <location>
        <begin position="108"/>
        <end position="122"/>
    </location>
</feature>
<evidence type="ECO:0000313" key="6">
    <source>
        <dbReference type="EMBL" id="AWU76884.1"/>
    </source>
</evidence>
<dbReference type="InterPro" id="IPR001789">
    <property type="entry name" value="Sig_transdc_resp-reg_receiver"/>
</dbReference>
<dbReference type="GeneID" id="40384679"/>
<dbReference type="GO" id="GO:0006950">
    <property type="term" value="P:response to stress"/>
    <property type="evidence" value="ECO:0007669"/>
    <property type="project" value="UniProtKB-ARBA"/>
</dbReference>
<dbReference type="CDD" id="cd17546">
    <property type="entry name" value="REC_hyHK_CKI1_RcsC-like"/>
    <property type="match status" value="1"/>
</dbReference>
<dbReference type="AlphaFoldDB" id="A0A2U9R6A6"/>
<accession>A0A2U9R6A6</accession>
<dbReference type="GO" id="GO:0000156">
    <property type="term" value="F:phosphorelay response regulator activity"/>
    <property type="evidence" value="ECO:0007669"/>
    <property type="project" value="UniProtKB-ARBA"/>
</dbReference>
<feature type="compositionally biased region" description="Low complexity" evidence="4">
    <location>
        <begin position="502"/>
        <end position="517"/>
    </location>
</feature>
<evidence type="ECO:0000256" key="3">
    <source>
        <dbReference type="PROSITE-ProRule" id="PRU00169"/>
    </source>
</evidence>
<dbReference type="FunFam" id="3.40.50.2300:FF:000146">
    <property type="entry name" value="Putative two-component response regulator SSK1p"/>
    <property type="match status" value="1"/>
</dbReference>
<feature type="compositionally biased region" description="Polar residues" evidence="4">
    <location>
        <begin position="439"/>
        <end position="451"/>
    </location>
</feature>
<feature type="region of interest" description="Disordered" evidence="4">
    <location>
        <begin position="250"/>
        <end position="270"/>
    </location>
</feature>
<feature type="compositionally biased region" description="Low complexity" evidence="4">
    <location>
        <begin position="44"/>
        <end position="54"/>
    </location>
</feature>
<evidence type="ECO:0000313" key="7">
    <source>
        <dbReference type="Proteomes" id="UP000249293"/>
    </source>
</evidence>
<feature type="modified residue" description="4-aspartylphosphate" evidence="3">
    <location>
        <position position="592"/>
    </location>
</feature>
<name>A0A2U9R6A6_PICKU</name>
<dbReference type="VEuPathDB" id="FungiDB:C5L36_0C07980"/>
<dbReference type="GO" id="GO:1900445">
    <property type="term" value="P:positive regulation of filamentous growth of a population of unicellular organisms in response to biotic stimulus"/>
    <property type="evidence" value="ECO:0007669"/>
    <property type="project" value="UniProtKB-ARBA"/>
</dbReference>
<keyword evidence="1 3" id="KW-0597">Phosphoprotein</keyword>
<evidence type="ECO:0000256" key="2">
    <source>
        <dbReference type="ARBA" id="ARBA00023012"/>
    </source>
</evidence>
<sequence>MYSSNMFPFPKKKTTDSGTPNHMGLSFHPSSTPSITSYALPNASSQSPSYLSSSTPTAKLEQPTQFTISSSPVVPPESLPGSYYEHLTPATLERGSSNDSFIPAPNYQPGSKRNNSKLGANTDNERASVEEIVPSNNIGGSTSYNPTRNFSQNQHFIQNQLTRPVTKGDALRRVWVRKNQHTATTITVGPNDIVDDLKYMIANKFPTTLARSYDPSDLIIKMNIPFDTKIKNNTPLSETFALGINPQKRGVQAEGSQSPHSINNASFTRFQPPQPITEIKRSNTPLSPETTLGYSLSNEPTINDSIRCSSRTIALEPDLLVWSVLDKYFPGGMKMSDAFIIDTNVSPTEDTFKPEFKQRLNHSLSYSGNLNDRNDTIQCQPIPVRPQSMVAKKVATLGNQKVPPPRLRPSATYVELSNPAPQSSAVILFSKDVRDDSKSPLNISRDLSTSPPKKLSTVPPPLALSNSKTSESDQGSRLDTVSVKRKPDPILRPISTSKGQLSDSTVVSSPNSVSTITPNAGTKKNNKKSKGKLGISKMLTHINVLVVEDNLVNQKIMAHHLKSCNVQFQIASTGKEALEIWKRGGFHLCFMDIQLPVMSGIEVTKEIRRLERLNHIGSISTHASEDHHEHKNPADILDLSLFRSPIIIVALTASTGAADQQNALAAGCNDYLTKPVQLKWLRNKLTEWGYMQALINYDYFRTES</sequence>
<dbReference type="KEGG" id="pkz:C5L36_0C07980"/>
<evidence type="ECO:0000256" key="1">
    <source>
        <dbReference type="ARBA" id="ARBA00022553"/>
    </source>
</evidence>
<dbReference type="InterPro" id="IPR011006">
    <property type="entry name" value="CheY-like_superfamily"/>
</dbReference>
<proteinExistence type="predicted"/>
<evidence type="ECO:0000256" key="4">
    <source>
        <dbReference type="SAM" id="MobiDB-lite"/>
    </source>
</evidence>
<dbReference type="SMART" id="SM00448">
    <property type="entry name" value="REC"/>
    <property type="match status" value="1"/>
</dbReference>
<organism evidence="6 7">
    <name type="scientific">Pichia kudriavzevii</name>
    <name type="common">Yeast</name>
    <name type="synonym">Issatchenkia orientalis</name>
    <dbReference type="NCBI Taxonomy" id="4909"/>
    <lineage>
        <taxon>Eukaryota</taxon>
        <taxon>Fungi</taxon>
        <taxon>Dikarya</taxon>
        <taxon>Ascomycota</taxon>
        <taxon>Saccharomycotina</taxon>
        <taxon>Pichiomycetes</taxon>
        <taxon>Pichiales</taxon>
        <taxon>Pichiaceae</taxon>
        <taxon>Pichia</taxon>
    </lineage>
</organism>
<protein>
    <recommendedName>
        <fullName evidence="5">Response regulatory domain-containing protein</fullName>
    </recommendedName>
</protein>
<dbReference type="Gene3D" id="3.40.50.2300">
    <property type="match status" value="1"/>
</dbReference>
<reference evidence="6 7" key="1">
    <citation type="submission" date="2018-06" db="EMBL/GenBank/DDBJ databases">
        <title>Population genomics shows no distinction between pathogenic Candida krusei and environmental Pichia kudriavzevii: One species, four names.</title>
        <authorList>
            <person name="Douglass A.P."/>
            <person name="Offei B."/>
            <person name="Braun-Galleani S."/>
            <person name="Coughlan A.Y."/>
            <person name="Martos A."/>
            <person name="Ortiz-Merino R.A."/>
            <person name="Byrne K.P."/>
            <person name="Wolfe K.H."/>
        </authorList>
    </citation>
    <scope>NUCLEOTIDE SEQUENCE [LARGE SCALE GENOMIC DNA]</scope>
    <source>
        <strain evidence="6 7">CBS573</strain>
    </source>
</reference>
<feature type="compositionally biased region" description="Polar residues" evidence="4">
    <location>
        <begin position="28"/>
        <end position="43"/>
    </location>
</feature>
<feature type="region of interest" description="Disordered" evidence="4">
    <location>
        <begin position="276"/>
        <end position="295"/>
    </location>
</feature>
<dbReference type="SUPFAM" id="SSF52172">
    <property type="entry name" value="CheY-like"/>
    <property type="match status" value="1"/>
</dbReference>
<keyword evidence="7" id="KW-1185">Reference proteome</keyword>
<dbReference type="Proteomes" id="UP000249293">
    <property type="component" value="Chromosome 3"/>
</dbReference>
<dbReference type="PANTHER" id="PTHR43719:SF28">
    <property type="entry name" value="PEROXIDE STRESS-ACTIVATED HISTIDINE KINASE MAK1-RELATED"/>
    <property type="match status" value="1"/>
</dbReference>
<evidence type="ECO:0000259" key="5">
    <source>
        <dbReference type="PROSITE" id="PS50110"/>
    </source>
</evidence>
<gene>
    <name evidence="6" type="ORF">C5L36_0C07980</name>
</gene>
<dbReference type="RefSeq" id="XP_029322361.1">
    <property type="nucleotide sequence ID" value="XM_029466501.1"/>
</dbReference>
<keyword evidence="2" id="KW-0902">Two-component regulatory system</keyword>
<dbReference type="EMBL" id="CP028775">
    <property type="protein sequence ID" value="AWU76884.1"/>
    <property type="molecule type" value="Genomic_DNA"/>
</dbReference>
<dbReference type="STRING" id="4909.A0A2U9R6A6"/>
<feature type="region of interest" description="Disordered" evidence="4">
    <location>
        <begin position="436"/>
        <end position="530"/>
    </location>
</feature>
<dbReference type="InterPro" id="IPR050956">
    <property type="entry name" value="2C_system_His_kinase"/>
</dbReference>
<dbReference type="GO" id="GO:0036180">
    <property type="term" value="P:filamentous growth of a population of unicellular organisms in response to biotic stimulus"/>
    <property type="evidence" value="ECO:0007669"/>
    <property type="project" value="UniProtKB-ARBA"/>
</dbReference>
<feature type="compositionally biased region" description="Polar residues" evidence="4">
    <location>
        <begin position="254"/>
        <end position="270"/>
    </location>
</feature>
<dbReference type="PANTHER" id="PTHR43719">
    <property type="entry name" value="TWO-COMPONENT HISTIDINE KINASE"/>
    <property type="match status" value="1"/>
</dbReference>
<feature type="region of interest" description="Disordered" evidence="4">
    <location>
        <begin position="1"/>
        <end position="122"/>
    </location>
</feature>
<dbReference type="PROSITE" id="PS50110">
    <property type="entry name" value="RESPONSE_REGULATORY"/>
    <property type="match status" value="1"/>
</dbReference>
<dbReference type="Pfam" id="PF00072">
    <property type="entry name" value="Response_reg"/>
    <property type="match status" value="1"/>
</dbReference>
<feature type="domain" description="Response regulatory" evidence="5">
    <location>
        <begin position="543"/>
        <end position="689"/>
    </location>
</feature>
<dbReference type="OrthoDB" id="21225at2759"/>